<dbReference type="InterPro" id="IPR023395">
    <property type="entry name" value="MCP_dom_sf"/>
</dbReference>
<evidence type="ECO:0000313" key="11">
    <source>
        <dbReference type="EMBL" id="EPY34268.1"/>
    </source>
</evidence>
<feature type="repeat" description="Solcar" evidence="8">
    <location>
        <begin position="9"/>
        <end position="103"/>
    </location>
</feature>
<reference evidence="10 12" key="1">
    <citation type="journal article" date="2013" name="PLoS ONE">
        <title>Predicting the Proteins of Angomonas deanei, Strigomonas culicis and Their Respective Endosymbionts Reveals New Aspects of the Trypanosomatidae Family.</title>
        <authorList>
            <person name="Motta M.C."/>
            <person name="Martins A.C."/>
            <person name="de Souza S.S."/>
            <person name="Catta-Preta C.M."/>
            <person name="Silva R."/>
            <person name="Klein C.C."/>
            <person name="de Almeida L.G."/>
            <person name="de Lima Cunha O."/>
            <person name="Ciapina L.P."/>
            <person name="Brocchi M."/>
            <person name="Colabardini A.C."/>
            <person name="de Araujo Lima B."/>
            <person name="Machado C.R."/>
            <person name="de Almeida Soares C.M."/>
            <person name="Probst C.M."/>
            <person name="de Menezes C.B."/>
            <person name="Thompson C.E."/>
            <person name="Bartholomeu D.C."/>
            <person name="Gradia D.F."/>
            <person name="Pavoni D.P."/>
            <person name="Grisard E.C."/>
            <person name="Fantinatti-Garboggini F."/>
            <person name="Marchini F.K."/>
            <person name="Rodrigues-Luiz G.F."/>
            <person name="Wagner G."/>
            <person name="Goldman G.H."/>
            <person name="Fietto J.L."/>
            <person name="Elias M.C."/>
            <person name="Goldman M.H."/>
            <person name="Sagot M.F."/>
            <person name="Pereira M."/>
            <person name="Stoco P.H."/>
            <person name="de Mendonca-Neto R.P."/>
            <person name="Teixeira S.M."/>
            <person name="Maciel T.E."/>
            <person name="de Oliveira Mendes T.A."/>
            <person name="Urmenyi T.P."/>
            <person name="de Souza W."/>
            <person name="Schenkman S."/>
            <person name="de Vasconcelos A.T."/>
        </authorList>
    </citation>
    <scope>NUCLEOTIDE SEQUENCE [LARGE SCALE GENOMIC DNA]</scope>
</reference>
<dbReference type="InterPro" id="IPR018108">
    <property type="entry name" value="MCP_transmembrane"/>
</dbReference>
<dbReference type="EMBL" id="ATMH01006985">
    <property type="protein sequence ID" value="EPY24826.1"/>
    <property type="molecule type" value="Genomic_DNA"/>
</dbReference>
<evidence type="ECO:0000313" key="10">
    <source>
        <dbReference type="EMBL" id="EPY24826.1"/>
    </source>
</evidence>
<comment type="similarity">
    <text evidence="2 9">Belongs to the mitochondrial carrier (TC 2.A.29) family.</text>
</comment>
<evidence type="ECO:0000256" key="8">
    <source>
        <dbReference type="PROSITE-ProRule" id="PRU00282"/>
    </source>
</evidence>
<evidence type="ECO:0000256" key="4">
    <source>
        <dbReference type="ARBA" id="ARBA00022692"/>
    </source>
</evidence>
<dbReference type="GO" id="GO:0016020">
    <property type="term" value="C:membrane"/>
    <property type="evidence" value="ECO:0007669"/>
    <property type="project" value="UniProtKB-SubCell"/>
</dbReference>
<dbReference type="InterPro" id="IPR044712">
    <property type="entry name" value="SLC25A32-like"/>
</dbReference>
<dbReference type="GO" id="GO:0006862">
    <property type="term" value="P:nucleotide transport"/>
    <property type="evidence" value="ECO:0007669"/>
    <property type="project" value="InterPro"/>
</dbReference>
<dbReference type="PROSITE" id="PS50920">
    <property type="entry name" value="SOLCAR"/>
    <property type="match status" value="3"/>
</dbReference>
<dbReference type="GO" id="GO:0055085">
    <property type="term" value="P:transmembrane transport"/>
    <property type="evidence" value="ECO:0007669"/>
    <property type="project" value="InterPro"/>
</dbReference>
<dbReference type="AlphaFoldDB" id="S9VCU6"/>
<dbReference type="EMBL" id="ATMH01001703">
    <property type="protein sequence ID" value="EPY34268.1"/>
    <property type="molecule type" value="Genomic_DNA"/>
</dbReference>
<keyword evidence="6" id="KW-1133">Transmembrane helix</keyword>
<keyword evidence="3 9" id="KW-0813">Transport</keyword>
<accession>S9VCU6</accession>
<evidence type="ECO:0000256" key="2">
    <source>
        <dbReference type="ARBA" id="ARBA00006375"/>
    </source>
</evidence>
<dbReference type="PANTHER" id="PTHR45683">
    <property type="entry name" value="MITOCHONDRIAL NICOTINAMIDE ADENINE DINUCLEOTIDE TRANSPORTER 1-RELATED-RELATED"/>
    <property type="match status" value="1"/>
</dbReference>
<name>S9VCU6_9TRYP</name>
<sequence>MSTTHQTDKSKVQHTLATQCATAVSTITLYPLDVVKMRFMSQDGTAVRHHNAHYYRSILSAFRLIATQEGRVAPFFRGCHVAVSGSVCAWGIFMYIYRWECALYTAYTERRAARGASASSTNLVDFATLGDLLQRFGFSSIASCTSALLCNPIWLIKTRMQLEEASCRRYLAAHEGEAGAAAAPRPVRHFATFRGGLMHSVREGGLRSLWRGVSAQMLLGVPMSFHFPLYDTIKCSVLRLSHRESLNSIEVAVCSFITRVLLLLISHPIMVLKTRLQDHRARLGEVQYKSFAQAAVTVWRNGGVRDFYRGLVPSLAQSVPRSVLMFVLYEQFLKVIKQF</sequence>
<evidence type="ECO:0000256" key="6">
    <source>
        <dbReference type="ARBA" id="ARBA00022989"/>
    </source>
</evidence>
<keyword evidence="5" id="KW-0677">Repeat</keyword>
<protein>
    <submittedName>
        <fullName evidence="10">Solute carrier family 25 (Mitochondrial folate transporter), member 32</fullName>
    </submittedName>
</protein>
<dbReference type="OrthoDB" id="428293at2759"/>
<keyword evidence="4 8" id="KW-0812">Transmembrane</keyword>
<evidence type="ECO:0000256" key="3">
    <source>
        <dbReference type="ARBA" id="ARBA00022448"/>
    </source>
</evidence>
<dbReference type="Proteomes" id="UP000015354">
    <property type="component" value="Unassembled WGS sequence"/>
</dbReference>
<proteinExistence type="inferred from homology"/>
<comment type="caution">
    <text evidence="10">The sequence shown here is derived from an EMBL/GenBank/DDBJ whole genome shotgun (WGS) entry which is preliminary data.</text>
</comment>
<reference evidence="10" key="2">
    <citation type="submission" date="2013-03" db="EMBL/GenBank/DDBJ databases">
        <authorList>
            <person name="Motta M.C.M."/>
            <person name="Martins A.C.A."/>
            <person name="Preta C.M.C.C."/>
            <person name="Silva R."/>
            <person name="de Souza S.S."/>
            <person name="Klein C.C."/>
            <person name="de Almeida L.G.P."/>
            <person name="Cunha O.L."/>
            <person name="Colabardini A.C."/>
            <person name="Lima B.A."/>
            <person name="Machado C.R."/>
            <person name="Soares C.M.A."/>
            <person name="de Menezes C.B.A."/>
            <person name="Bartolomeu D.C."/>
            <person name="Grisard E.C."/>
            <person name="Fantinatti-Garboggini F."/>
            <person name="Rodrigues-Luiz G.F."/>
            <person name="Wagner G."/>
            <person name="Goldman G.H."/>
            <person name="Fietto J.L.R."/>
            <person name="Ciapina L.P."/>
            <person name="Brocchi M."/>
            <person name="Elias M.C."/>
            <person name="Goldman M.H.S."/>
            <person name="Sagot M.-F."/>
            <person name="Pereira M."/>
            <person name="Stoco P.H."/>
            <person name="Teixeira S.M.R."/>
            <person name="de Mendonca-Neto R.P."/>
            <person name="Maciel T.E.F."/>
            <person name="Mendes T.A.O."/>
            <person name="Urmenyi T.P."/>
            <person name="Teixeira M.M.G."/>
            <person name="de Camargo E.F.P."/>
            <person name="de Sousa W."/>
            <person name="Schenkman S."/>
            <person name="de Vasconcelos A.T.R."/>
        </authorList>
    </citation>
    <scope>NUCLEOTIDE SEQUENCE</scope>
</reference>
<organism evidence="10 12">
    <name type="scientific">Strigomonas culicis</name>
    <dbReference type="NCBI Taxonomy" id="28005"/>
    <lineage>
        <taxon>Eukaryota</taxon>
        <taxon>Discoba</taxon>
        <taxon>Euglenozoa</taxon>
        <taxon>Kinetoplastea</taxon>
        <taxon>Metakinetoplastina</taxon>
        <taxon>Trypanosomatida</taxon>
        <taxon>Trypanosomatidae</taxon>
        <taxon>Strigomonadinae</taxon>
        <taxon>Strigomonas</taxon>
    </lineage>
</organism>
<feature type="repeat" description="Solcar" evidence="8">
    <location>
        <begin position="246"/>
        <end position="335"/>
    </location>
</feature>
<comment type="subcellular location">
    <subcellularLocation>
        <location evidence="1">Membrane</location>
        <topology evidence="1">Multi-pass membrane protein</topology>
    </subcellularLocation>
</comment>
<evidence type="ECO:0000256" key="1">
    <source>
        <dbReference type="ARBA" id="ARBA00004141"/>
    </source>
</evidence>
<evidence type="ECO:0000256" key="5">
    <source>
        <dbReference type="ARBA" id="ARBA00022737"/>
    </source>
</evidence>
<evidence type="ECO:0000256" key="7">
    <source>
        <dbReference type="ARBA" id="ARBA00023136"/>
    </source>
</evidence>
<dbReference type="SUPFAM" id="SSF103506">
    <property type="entry name" value="Mitochondrial carrier"/>
    <property type="match status" value="1"/>
</dbReference>
<dbReference type="Gene3D" id="1.50.40.10">
    <property type="entry name" value="Mitochondrial carrier domain"/>
    <property type="match status" value="2"/>
</dbReference>
<keyword evidence="12" id="KW-1185">Reference proteome</keyword>
<evidence type="ECO:0000256" key="9">
    <source>
        <dbReference type="RuleBase" id="RU000488"/>
    </source>
</evidence>
<dbReference type="Pfam" id="PF00153">
    <property type="entry name" value="Mito_carr"/>
    <property type="match status" value="3"/>
</dbReference>
<feature type="repeat" description="Solcar" evidence="8">
    <location>
        <begin position="130"/>
        <end position="236"/>
    </location>
</feature>
<gene>
    <name evidence="11" type="ORF">STCU_01703</name>
    <name evidence="10" type="ORF">STCU_06985</name>
</gene>
<keyword evidence="7 8" id="KW-0472">Membrane</keyword>
<evidence type="ECO:0000313" key="12">
    <source>
        <dbReference type="Proteomes" id="UP000015354"/>
    </source>
</evidence>